<keyword evidence="1" id="KW-0732">Signal</keyword>
<dbReference type="EMBL" id="CP000807">
    <property type="protein sequence ID" value="ACB54366.1"/>
    <property type="molecule type" value="Genomic_DNA"/>
</dbReference>
<proteinExistence type="predicted"/>
<sequence>MRSKKMKIKLKKWVRFSCLVCLTSLMIIFSNNYSLKANESNSEVESCLPSVDNQHVFERQQIGLVNYEGRQYYLFSLIVNQGVPLFDDWNYKKDSYTIVSSGRFGCAIHMASDQYYQSSLEKYVPQSVAKQFALIKLKHEIEKAGSVENFLQPPDVLEDHGGAWIFFPEDVWAWQQLGIQLPNNHRVIRDVSELDN</sequence>
<evidence type="ECO:0000313" key="3">
    <source>
        <dbReference type="Proteomes" id="UP000001203"/>
    </source>
</evidence>
<name>B1X2K5_CROS5</name>
<dbReference type="HOGENOM" id="CLU_1388235_0_0_3"/>
<dbReference type="KEGG" id="cyt:cce_5020"/>
<dbReference type="STRING" id="43989.cce_5020"/>
<organism evidence="2 3">
    <name type="scientific">Crocosphaera subtropica (strain ATCC 51142 / BH68)</name>
    <name type="common">Cyanothece sp. (strain ATCC 51142)</name>
    <dbReference type="NCBI Taxonomy" id="43989"/>
    <lineage>
        <taxon>Bacteria</taxon>
        <taxon>Bacillati</taxon>
        <taxon>Cyanobacteriota</taxon>
        <taxon>Cyanophyceae</taxon>
        <taxon>Oscillatoriophycideae</taxon>
        <taxon>Chroococcales</taxon>
        <taxon>Aphanothecaceae</taxon>
        <taxon>Crocosphaera</taxon>
        <taxon>Crocosphaera subtropica</taxon>
    </lineage>
</organism>
<dbReference type="Proteomes" id="UP000001203">
    <property type="component" value="Chromosome linear"/>
</dbReference>
<gene>
    <name evidence="2" type="ordered locus">cce_5020</name>
</gene>
<evidence type="ECO:0000256" key="1">
    <source>
        <dbReference type="SAM" id="SignalP"/>
    </source>
</evidence>
<reference evidence="2 3" key="1">
    <citation type="journal article" date="2008" name="Proc. Natl. Acad. Sci. U.S.A.">
        <title>The genome of Cyanothece 51142, a unicellular diazotrophic cyanobacterium important in the marine nitrogen cycle.</title>
        <authorList>
            <person name="Welsh E.A."/>
            <person name="Liberton M."/>
            <person name="Stoeckel J."/>
            <person name="Loh T."/>
            <person name="Elvitigala T."/>
            <person name="Wang C."/>
            <person name="Wollam A."/>
            <person name="Fulton R.S."/>
            <person name="Clifton S.W."/>
            <person name="Jacobs J.M."/>
            <person name="Aurora R."/>
            <person name="Ghosh B.K."/>
            <person name="Sherman L.A."/>
            <person name="Smith R.D."/>
            <person name="Wilson R.K."/>
            <person name="Pakrasi H.B."/>
        </authorList>
    </citation>
    <scope>NUCLEOTIDE SEQUENCE [LARGE SCALE GENOMIC DNA]</scope>
    <source>
        <strain evidence="3">ATCC 51142 / BH68</strain>
    </source>
</reference>
<feature type="chain" id="PRO_5002770624" evidence="1">
    <location>
        <begin position="37"/>
        <end position="196"/>
    </location>
</feature>
<accession>B1X2K5</accession>
<dbReference type="AlphaFoldDB" id="B1X2K5"/>
<protein>
    <submittedName>
        <fullName evidence="2">Uncharacterized protein</fullName>
    </submittedName>
</protein>
<evidence type="ECO:0000313" key="2">
    <source>
        <dbReference type="EMBL" id="ACB54366.1"/>
    </source>
</evidence>
<feature type="signal peptide" evidence="1">
    <location>
        <begin position="1"/>
        <end position="36"/>
    </location>
</feature>
<keyword evidence="3" id="KW-1185">Reference proteome</keyword>